<protein>
    <submittedName>
        <fullName evidence="1">Uncharacterized protein</fullName>
    </submittedName>
</protein>
<comment type="caution">
    <text evidence="1">The sequence shown here is derived from an EMBL/GenBank/DDBJ whole genome shotgun (WGS) entry which is preliminary data.</text>
</comment>
<evidence type="ECO:0000313" key="2">
    <source>
        <dbReference type="Proteomes" id="UP000606490"/>
    </source>
</evidence>
<sequence>MKRILVAGDSHSAFWRGRNGVANKGTAFVGVDVLHIGPATAHMLFVNGEPHRRNAVPLTTKLKADVGKYAALVLCFGEIDCRVHVVKSALSNKISIDQAVDLTIARYMEFIDWIKSNWEIPIVLWGPPPSTPETGKISFNPRLPAIGSMYERNYAAFCFTEALKREAAKRLSVEVASIFEECVDSSGATVESALCDGCHLDVRMMRHAIPALLDAIERLGLGCMSGNFARHWPVLETARVRNVAASLVPKVSSWAIPSTDQRRAELPDSVVGKPVIRTSSENKPWVLLDLAAGYFVKKIELLDSQGKEIHDTDIIIEQSLDKISFLPASNENLENPTRFIRIQLGREGRLEFGTIRVLAPKFEVRFQDE</sequence>
<dbReference type="EMBL" id="JAEUXJ010000006">
    <property type="protein sequence ID" value="MBL6456777.1"/>
    <property type="molecule type" value="Genomic_DNA"/>
</dbReference>
<dbReference type="RefSeq" id="WP_202826519.1">
    <property type="nucleotide sequence ID" value="NZ_JAEUXJ010000006.1"/>
</dbReference>
<accession>A0ABS1V582</accession>
<reference evidence="1 2" key="1">
    <citation type="submission" date="2021-01" db="EMBL/GenBank/DDBJ databases">
        <title>Belnapia mucosa sp. nov. and Belnapia arida sp. nov., isolated from the Tabernas Desert (Almeria, Spain).</title>
        <authorList>
            <person name="Molina-Menor E."/>
            <person name="Vidal-Verdu A."/>
            <person name="Calonge A."/>
            <person name="Satari L."/>
            <person name="Pereto Magraner J."/>
            <person name="Porcar Miralles M."/>
        </authorList>
    </citation>
    <scope>NUCLEOTIDE SEQUENCE [LARGE SCALE GENOMIC DNA]</scope>
    <source>
        <strain evidence="1 2">T6</strain>
    </source>
</reference>
<evidence type="ECO:0000313" key="1">
    <source>
        <dbReference type="EMBL" id="MBL6456777.1"/>
    </source>
</evidence>
<keyword evidence="2" id="KW-1185">Reference proteome</keyword>
<dbReference type="SUPFAM" id="SSF52266">
    <property type="entry name" value="SGNH hydrolase"/>
    <property type="match status" value="1"/>
</dbReference>
<dbReference type="Gene3D" id="3.40.50.1110">
    <property type="entry name" value="SGNH hydrolase"/>
    <property type="match status" value="1"/>
</dbReference>
<dbReference type="Proteomes" id="UP000606490">
    <property type="component" value="Unassembled WGS sequence"/>
</dbReference>
<name>A0ABS1V582_9PROT</name>
<proteinExistence type="predicted"/>
<gene>
    <name evidence="1" type="ORF">JMJ55_15680</name>
</gene>
<organism evidence="1 2">
    <name type="scientific">Belnapia mucosa</name>
    <dbReference type="NCBI Taxonomy" id="2804532"/>
    <lineage>
        <taxon>Bacteria</taxon>
        <taxon>Pseudomonadati</taxon>
        <taxon>Pseudomonadota</taxon>
        <taxon>Alphaproteobacteria</taxon>
        <taxon>Acetobacterales</taxon>
        <taxon>Roseomonadaceae</taxon>
        <taxon>Belnapia</taxon>
    </lineage>
</organism>
<dbReference type="InterPro" id="IPR036514">
    <property type="entry name" value="SGNH_hydro_sf"/>
</dbReference>